<proteinExistence type="predicted"/>
<protein>
    <submittedName>
        <fullName evidence="7">Voltage-gated sodium channel</fullName>
    </submittedName>
</protein>
<dbReference type="GO" id="GO:0001518">
    <property type="term" value="C:voltage-gated sodium channel complex"/>
    <property type="evidence" value="ECO:0007669"/>
    <property type="project" value="TreeGrafter"/>
</dbReference>
<feature type="transmembrane region" description="Helical" evidence="5">
    <location>
        <begin position="17"/>
        <end position="34"/>
    </location>
</feature>
<feature type="domain" description="Ion transport" evidence="6">
    <location>
        <begin position="18"/>
        <end position="228"/>
    </location>
</feature>
<evidence type="ECO:0000256" key="5">
    <source>
        <dbReference type="SAM" id="Phobius"/>
    </source>
</evidence>
<dbReference type="PANTHER" id="PTHR10037">
    <property type="entry name" value="VOLTAGE-GATED CATION CHANNEL CALCIUM AND SODIUM"/>
    <property type="match status" value="1"/>
</dbReference>
<dbReference type="InterPro" id="IPR043203">
    <property type="entry name" value="VGCC_Ca_Na"/>
</dbReference>
<evidence type="ECO:0000256" key="1">
    <source>
        <dbReference type="ARBA" id="ARBA00004141"/>
    </source>
</evidence>
<dbReference type="Gene3D" id="1.10.287.70">
    <property type="match status" value="1"/>
</dbReference>
<dbReference type="GO" id="GO:0005248">
    <property type="term" value="F:voltage-gated sodium channel activity"/>
    <property type="evidence" value="ECO:0007669"/>
    <property type="project" value="TreeGrafter"/>
</dbReference>
<dbReference type="GO" id="GO:0086010">
    <property type="term" value="P:membrane depolarization during action potential"/>
    <property type="evidence" value="ECO:0007669"/>
    <property type="project" value="TreeGrafter"/>
</dbReference>
<dbReference type="SUPFAM" id="SSF81324">
    <property type="entry name" value="Voltage-gated potassium channels"/>
    <property type="match status" value="1"/>
</dbReference>
<dbReference type="InterPro" id="IPR027359">
    <property type="entry name" value="Volt_channel_dom_sf"/>
</dbReference>
<feature type="transmembrane region" description="Helical" evidence="5">
    <location>
        <begin position="196"/>
        <end position="221"/>
    </location>
</feature>
<sequence>MAKLREKIGTFVEGQKVQIFVTTLIVLNAITLGLETVPEISGKYSGWLDVFDQFVLGVFVFEILGKLIYRHWRFFLDGWNVFDFLIVGIALIPSSGSLTVLRSLRILRTLRLLSVVPSMRRVVQALFSAIPGIGSVGLLILLIFYVGAVISTKMFGSAFPEWFGTIGESMYTLFQIMTLESWSMGIVRPVLEVFPLAWIFFVPFILITSFTVLNLFIGIIVDAMQSQHMAEQKEIDTQVEMLHADSISLERRLDVLMEELAKIKTLLRAGDGAER</sequence>
<reference evidence="7" key="1">
    <citation type="submission" date="2019-02" db="EMBL/GenBank/DDBJ databases">
        <authorList>
            <person name="Gruber-Vodicka R. H."/>
            <person name="Seah K. B. B."/>
        </authorList>
    </citation>
    <scope>NUCLEOTIDE SEQUENCE</scope>
    <source>
        <strain evidence="9">BECK_S127</strain>
        <strain evidence="8">BECK_S1320</strain>
        <strain evidence="7">BECK_S1321</strain>
    </source>
</reference>
<evidence type="ECO:0000259" key="6">
    <source>
        <dbReference type="Pfam" id="PF00520"/>
    </source>
</evidence>
<dbReference type="EMBL" id="CAADFR010000056">
    <property type="protein sequence ID" value="VFK40193.1"/>
    <property type="molecule type" value="Genomic_DNA"/>
</dbReference>
<dbReference type="Pfam" id="PF00520">
    <property type="entry name" value="Ion_trans"/>
    <property type="match status" value="1"/>
</dbReference>
<comment type="subcellular location">
    <subcellularLocation>
        <location evidence="1">Membrane</location>
        <topology evidence="1">Multi-pass membrane protein</topology>
    </subcellularLocation>
</comment>
<evidence type="ECO:0000256" key="4">
    <source>
        <dbReference type="ARBA" id="ARBA00023136"/>
    </source>
</evidence>
<keyword evidence="7" id="KW-0407">Ion channel</keyword>
<evidence type="ECO:0000313" key="7">
    <source>
        <dbReference type="EMBL" id="VFK40193.1"/>
    </source>
</evidence>
<evidence type="ECO:0000256" key="2">
    <source>
        <dbReference type="ARBA" id="ARBA00022692"/>
    </source>
</evidence>
<evidence type="ECO:0000256" key="3">
    <source>
        <dbReference type="ARBA" id="ARBA00022989"/>
    </source>
</evidence>
<gene>
    <name evidence="9" type="ORF">BECKSD772D_GA0070982_101528</name>
    <name evidence="8" type="ORF">BECKSD772E_GA0070983_105917</name>
    <name evidence="7" type="ORF">BECKSD772F_GA0070984_105617</name>
</gene>
<keyword evidence="7" id="KW-0813">Transport</keyword>
<accession>A0A450YFD9</accession>
<keyword evidence="7" id="KW-0406">Ion transport</keyword>
<dbReference type="EMBL" id="CAADHB010000015">
    <property type="protein sequence ID" value="VFK78454.1"/>
    <property type="molecule type" value="Genomic_DNA"/>
</dbReference>
<feature type="transmembrane region" description="Helical" evidence="5">
    <location>
        <begin position="122"/>
        <end position="150"/>
    </location>
</feature>
<evidence type="ECO:0000313" key="8">
    <source>
        <dbReference type="EMBL" id="VFK45742.1"/>
    </source>
</evidence>
<feature type="transmembrane region" description="Helical" evidence="5">
    <location>
        <begin position="81"/>
        <end position="101"/>
    </location>
</feature>
<dbReference type="Gene3D" id="1.20.120.350">
    <property type="entry name" value="Voltage-gated potassium channels. Chain C"/>
    <property type="match status" value="1"/>
</dbReference>
<keyword evidence="2 5" id="KW-0812">Transmembrane</keyword>
<keyword evidence="3 5" id="KW-1133">Transmembrane helix</keyword>
<evidence type="ECO:0000313" key="9">
    <source>
        <dbReference type="EMBL" id="VFK78454.1"/>
    </source>
</evidence>
<dbReference type="InterPro" id="IPR005821">
    <property type="entry name" value="Ion_trans_dom"/>
</dbReference>
<dbReference type="PANTHER" id="PTHR10037:SF62">
    <property type="entry name" value="SODIUM CHANNEL PROTEIN 60E"/>
    <property type="match status" value="1"/>
</dbReference>
<keyword evidence="4 5" id="KW-0472">Membrane</keyword>
<dbReference type="AlphaFoldDB" id="A0A450YFD9"/>
<organism evidence="7">
    <name type="scientific">Candidatus Kentrum sp. SD</name>
    <dbReference type="NCBI Taxonomy" id="2126332"/>
    <lineage>
        <taxon>Bacteria</taxon>
        <taxon>Pseudomonadati</taxon>
        <taxon>Pseudomonadota</taxon>
        <taxon>Gammaproteobacteria</taxon>
        <taxon>Candidatus Kentrum</taxon>
    </lineage>
</organism>
<dbReference type="EMBL" id="CAADFU010000059">
    <property type="protein sequence ID" value="VFK45742.1"/>
    <property type="molecule type" value="Genomic_DNA"/>
</dbReference>
<name>A0A450YFD9_9GAMM</name>